<dbReference type="EMBL" id="JBHTJS010000040">
    <property type="protein sequence ID" value="MFD1008720.1"/>
    <property type="molecule type" value="Genomic_DNA"/>
</dbReference>
<gene>
    <name evidence="2" type="ORF">ACFQ1C_11195</name>
</gene>
<accession>A0ABW3KHT6</accession>
<comment type="caution">
    <text evidence="2">The sequence shown here is derived from an EMBL/GenBank/DDBJ whole genome shotgun (WGS) entry which is preliminary data.</text>
</comment>
<keyword evidence="3" id="KW-1185">Reference proteome</keyword>
<keyword evidence="1" id="KW-0812">Transmembrane</keyword>
<keyword evidence="1" id="KW-1133">Transmembrane helix</keyword>
<name>A0ABW3KHT6_9GAMM</name>
<organism evidence="2 3">
    <name type="scientific">Oceanisphaera ostreae</name>
    <dbReference type="NCBI Taxonomy" id="914151"/>
    <lineage>
        <taxon>Bacteria</taxon>
        <taxon>Pseudomonadati</taxon>
        <taxon>Pseudomonadota</taxon>
        <taxon>Gammaproteobacteria</taxon>
        <taxon>Aeromonadales</taxon>
        <taxon>Aeromonadaceae</taxon>
        <taxon>Oceanisphaera</taxon>
    </lineage>
</organism>
<dbReference type="Proteomes" id="UP001597048">
    <property type="component" value="Unassembled WGS sequence"/>
</dbReference>
<evidence type="ECO:0000256" key="1">
    <source>
        <dbReference type="SAM" id="Phobius"/>
    </source>
</evidence>
<reference evidence="3" key="1">
    <citation type="journal article" date="2019" name="Int. J. Syst. Evol. Microbiol.">
        <title>The Global Catalogue of Microorganisms (GCM) 10K type strain sequencing project: providing services to taxonomists for standard genome sequencing and annotation.</title>
        <authorList>
            <consortium name="The Broad Institute Genomics Platform"/>
            <consortium name="The Broad Institute Genome Sequencing Center for Infectious Disease"/>
            <person name="Wu L."/>
            <person name="Ma J."/>
        </authorList>
    </citation>
    <scope>NUCLEOTIDE SEQUENCE [LARGE SCALE GENOMIC DNA]</scope>
    <source>
        <strain evidence="3">CCUG 60525</strain>
    </source>
</reference>
<sequence length="134" mass="15041">MSYFTLADSWHDLASLSQIGLDGVGMISVVMMLEVISECLLSWTGLSGDVFEYQAQLSDLLPFETIKAIILTSLLVFMPLLLRWLLLLLYLLLQSLHWPRLTSVKPNFDSPLPQYCVLRTAHGCRAPPLARSGF</sequence>
<evidence type="ECO:0000313" key="2">
    <source>
        <dbReference type="EMBL" id="MFD1008720.1"/>
    </source>
</evidence>
<protein>
    <submittedName>
        <fullName evidence="2">Uncharacterized protein</fullName>
    </submittedName>
</protein>
<evidence type="ECO:0000313" key="3">
    <source>
        <dbReference type="Proteomes" id="UP001597048"/>
    </source>
</evidence>
<feature type="transmembrane region" description="Helical" evidence="1">
    <location>
        <begin position="66"/>
        <end position="93"/>
    </location>
</feature>
<proteinExistence type="predicted"/>
<dbReference type="RefSeq" id="WP_379558700.1">
    <property type="nucleotide sequence ID" value="NZ_JBHTJS010000040.1"/>
</dbReference>
<keyword evidence="1" id="KW-0472">Membrane</keyword>